<accession>A0AAD4ME61</accession>
<evidence type="ECO:0000256" key="1">
    <source>
        <dbReference type="SAM" id="MobiDB-lite"/>
    </source>
</evidence>
<reference evidence="2" key="1">
    <citation type="journal article" date="2022" name="New Phytol.">
        <title>Evolutionary transition to the ectomycorrhizal habit in the genomes of a hyperdiverse lineage of mushroom-forming fungi.</title>
        <authorList>
            <person name="Looney B."/>
            <person name="Miyauchi S."/>
            <person name="Morin E."/>
            <person name="Drula E."/>
            <person name="Courty P.E."/>
            <person name="Kohler A."/>
            <person name="Kuo A."/>
            <person name="LaButti K."/>
            <person name="Pangilinan J."/>
            <person name="Lipzen A."/>
            <person name="Riley R."/>
            <person name="Andreopoulos W."/>
            <person name="He G."/>
            <person name="Johnson J."/>
            <person name="Nolan M."/>
            <person name="Tritt A."/>
            <person name="Barry K.W."/>
            <person name="Grigoriev I.V."/>
            <person name="Nagy L.G."/>
            <person name="Hibbett D."/>
            <person name="Henrissat B."/>
            <person name="Matheny P.B."/>
            <person name="Labbe J."/>
            <person name="Martin F.M."/>
        </authorList>
    </citation>
    <scope>NUCLEOTIDE SEQUENCE</scope>
    <source>
        <strain evidence="2">BPL690</strain>
    </source>
</reference>
<proteinExistence type="predicted"/>
<organism evidence="2 3">
    <name type="scientific">Multifurca ochricompacta</name>
    <dbReference type="NCBI Taxonomy" id="376703"/>
    <lineage>
        <taxon>Eukaryota</taxon>
        <taxon>Fungi</taxon>
        <taxon>Dikarya</taxon>
        <taxon>Basidiomycota</taxon>
        <taxon>Agaricomycotina</taxon>
        <taxon>Agaricomycetes</taxon>
        <taxon>Russulales</taxon>
        <taxon>Russulaceae</taxon>
        <taxon>Multifurca</taxon>
    </lineage>
</organism>
<dbReference type="EMBL" id="WTXG01000001">
    <property type="protein sequence ID" value="KAI0308350.1"/>
    <property type="molecule type" value="Genomic_DNA"/>
</dbReference>
<evidence type="ECO:0000313" key="3">
    <source>
        <dbReference type="Proteomes" id="UP001203297"/>
    </source>
</evidence>
<feature type="region of interest" description="Disordered" evidence="1">
    <location>
        <begin position="157"/>
        <end position="186"/>
    </location>
</feature>
<feature type="compositionally biased region" description="Low complexity" evidence="1">
    <location>
        <begin position="166"/>
        <end position="181"/>
    </location>
</feature>
<name>A0AAD4ME61_9AGAM</name>
<comment type="caution">
    <text evidence="2">The sequence shown here is derived from an EMBL/GenBank/DDBJ whole genome shotgun (WGS) entry which is preliminary data.</text>
</comment>
<sequence length="326" mass="35611">MFAYLPLSVLKASYNQFLKGTYFDSTSRSFPLEQAICPASRLFHLYNLKLLASSPLLERTHALRMRIPGRLFVQLLHTSKSSLPSISLLDLSTSGVSMSDVRRLLRSLPLLRHLILDRCGTLDDAVMEDWTAFGRSCMLICNGLAAQWQTGTTLEPGPGPAQLQFGTNAASNAGSSGPSENDGGTRPLEVRIIPRASALRTLAVSVPSHMDVNERLAFVTAFQRGWSEGVAMFNETMRVARQSRAKGVLTLRSPLPDEAGNRSRGGAFPGMVVVDDDGEFARLSVAMDEECYPVVCLAGQRGREEGIEHAEGCAHAIGWDIWEDTL</sequence>
<keyword evidence="3" id="KW-1185">Reference proteome</keyword>
<dbReference type="AlphaFoldDB" id="A0AAD4ME61"/>
<dbReference type="Proteomes" id="UP001203297">
    <property type="component" value="Unassembled WGS sequence"/>
</dbReference>
<gene>
    <name evidence="2" type="ORF">B0F90DRAFT_1813624</name>
</gene>
<evidence type="ECO:0000313" key="2">
    <source>
        <dbReference type="EMBL" id="KAI0308350.1"/>
    </source>
</evidence>
<protein>
    <submittedName>
        <fullName evidence="2">Uncharacterized protein</fullName>
    </submittedName>
</protein>